<accession>A0ABW3BDK5</accession>
<comment type="caution">
    <text evidence="2">The sequence shown here is derived from an EMBL/GenBank/DDBJ whole genome shotgun (WGS) entry which is preliminary data.</text>
</comment>
<name>A0ABW3BDK5_9ACTN</name>
<dbReference type="EMBL" id="JBHTHR010000217">
    <property type="protein sequence ID" value="MFD0801416.1"/>
    <property type="molecule type" value="Genomic_DNA"/>
</dbReference>
<gene>
    <name evidence="2" type="ORF">ACFQZU_08805</name>
</gene>
<evidence type="ECO:0000256" key="1">
    <source>
        <dbReference type="SAM" id="MobiDB-lite"/>
    </source>
</evidence>
<feature type="region of interest" description="Disordered" evidence="1">
    <location>
        <begin position="345"/>
        <end position="377"/>
    </location>
</feature>
<feature type="compositionally biased region" description="Pro residues" evidence="1">
    <location>
        <begin position="429"/>
        <end position="440"/>
    </location>
</feature>
<evidence type="ECO:0000313" key="3">
    <source>
        <dbReference type="Proteomes" id="UP001596956"/>
    </source>
</evidence>
<dbReference type="Proteomes" id="UP001596956">
    <property type="component" value="Unassembled WGS sequence"/>
</dbReference>
<reference evidence="3" key="1">
    <citation type="journal article" date="2019" name="Int. J. Syst. Evol. Microbiol.">
        <title>The Global Catalogue of Microorganisms (GCM) 10K type strain sequencing project: providing services to taxonomists for standard genome sequencing and annotation.</title>
        <authorList>
            <consortium name="The Broad Institute Genomics Platform"/>
            <consortium name="The Broad Institute Genome Sequencing Center for Infectious Disease"/>
            <person name="Wu L."/>
            <person name="Ma J."/>
        </authorList>
    </citation>
    <scope>NUCLEOTIDE SEQUENCE [LARGE SCALE GENOMIC DNA]</scope>
    <source>
        <strain evidence="3">CCUG 63369</strain>
    </source>
</reference>
<feature type="region of interest" description="Disordered" evidence="1">
    <location>
        <begin position="389"/>
        <end position="467"/>
    </location>
</feature>
<keyword evidence="3" id="KW-1185">Reference proteome</keyword>
<sequence length="467" mass="49374">MADEEGLIDPDAVWIPKLKAEELQATASDLIGDGEAVATSGSDIKSAWQGLQEVYTAPEAETLFSAVDPVADNGDDIQDALATVGDALKTFAQEAEKCRQHLIAAKDEAEDFLKSIEDDENWREDEEKVALHESIRIEINQEIRNYQNWERSCANQITATFGGTTFIGADPKGPTLCKPGEQLYGVRYIPEDTAMPWGAPQEVDHPWWIDSGHALGDIGMGGLEATGLYGTTVTGEKGGVYPFSSQWFSNMGDQLKDGAAFAGTLTGFYDYKTGELGLGSRPGDWAYEWAENFYPAWTEVGHAFVPWRERHDRPAYVVTQAVVNIGTLGAGAALKLGKLPQLHGDAPGPNALPDLVDRVPDATDPSHPGTSDPPSVADLRNRLDELEAAVNDDYSPAGAMDAVGGIPLREHAGSGVPETQANGDGPESPDAPPTTTPTPHPSAATDGSPASAGDGGGPGSSTPPNAG</sequence>
<organism evidence="2 3">
    <name type="scientific">Streptomonospora algeriensis</name>
    <dbReference type="NCBI Taxonomy" id="995084"/>
    <lineage>
        <taxon>Bacteria</taxon>
        <taxon>Bacillati</taxon>
        <taxon>Actinomycetota</taxon>
        <taxon>Actinomycetes</taxon>
        <taxon>Streptosporangiales</taxon>
        <taxon>Nocardiopsidaceae</taxon>
        <taxon>Streptomonospora</taxon>
    </lineage>
</organism>
<protein>
    <submittedName>
        <fullName evidence="2">Uncharacterized protein</fullName>
    </submittedName>
</protein>
<proteinExistence type="predicted"/>
<feature type="compositionally biased region" description="Low complexity" evidence="1">
    <location>
        <begin position="441"/>
        <end position="452"/>
    </location>
</feature>
<feature type="non-terminal residue" evidence="2">
    <location>
        <position position="467"/>
    </location>
</feature>
<evidence type="ECO:0000313" key="2">
    <source>
        <dbReference type="EMBL" id="MFD0801416.1"/>
    </source>
</evidence>